<evidence type="ECO:0000313" key="2">
    <source>
        <dbReference type="Proteomes" id="UP000028027"/>
    </source>
</evidence>
<sequence length="124" mass="14168">MSDVLEFLEKSSTGKNDVFDSVYLRSMSGNLPKNSGVQTVYPSILNTQFLAKNMHWKFVPYALEMAKNNEYGVFSISSENGNGIKSINTQRYEQHMTGKNTSDQKVSDWDKFVYGSDRFDNNEQ</sequence>
<evidence type="ECO:0000313" key="1">
    <source>
        <dbReference type="EMBL" id="KER05898.1"/>
    </source>
</evidence>
<organism evidence="1 2">
    <name type="scientific">Marine Group I thaumarchaeote SCGC AAA799-E16</name>
    <dbReference type="NCBI Taxonomy" id="1502292"/>
    <lineage>
        <taxon>Archaea</taxon>
        <taxon>Nitrososphaerota</taxon>
        <taxon>Marine Group I</taxon>
    </lineage>
</organism>
<name>A0A081S4P5_9ARCH</name>
<keyword evidence="2" id="KW-1185">Reference proteome</keyword>
<protein>
    <submittedName>
        <fullName evidence="1">Uncharacterized protein</fullName>
    </submittedName>
</protein>
<comment type="caution">
    <text evidence="1">The sequence shown here is derived from an EMBL/GenBank/DDBJ whole genome shotgun (WGS) entry which is preliminary data.</text>
</comment>
<proteinExistence type="predicted"/>
<gene>
    <name evidence="1" type="ORF">AAA799E16_01398</name>
</gene>
<reference evidence="1 2" key="1">
    <citation type="submission" date="2014-06" db="EMBL/GenBank/DDBJ databases">
        <authorList>
            <person name="Ngugi D.K."/>
            <person name="Blom J."/>
            <person name="Alam I."/>
            <person name="Rashid M."/>
            <person name="Ba Alawi W."/>
            <person name="Zhang G."/>
            <person name="Hikmawan T."/>
            <person name="Guan Y."/>
            <person name="Antunes A."/>
            <person name="Siam R."/>
            <person name="Eldorry H."/>
            <person name="Bajic V."/>
            <person name="Stingl U."/>
        </authorList>
    </citation>
    <scope>NUCLEOTIDE SEQUENCE [LARGE SCALE GENOMIC DNA]</scope>
    <source>
        <strain evidence="1">SCGC AAA799-E16</strain>
    </source>
</reference>
<accession>A0A081S4P5</accession>
<dbReference type="Proteomes" id="UP000028027">
    <property type="component" value="Unassembled WGS sequence"/>
</dbReference>
<dbReference type="EMBL" id="JNVL01000023">
    <property type="protein sequence ID" value="KER05898.1"/>
    <property type="molecule type" value="Genomic_DNA"/>
</dbReference>
<dbReference type="AlphaFoldDB" id="A0A081S4P5"/>